<organism evidence="2 3">
    <name type="scientific">Kalanchoe fedtschenkoi</name>
    <name type="common">Lavender scallops</name>
    <name type="synonym">South American air plant</name>
    <dbReference type="NCBI Taxonomy" id="63787"/>
    <lineage>
        <taxon>Eukaryota</taxon>
        <taxon>Viridiplantae</taxon>
        <taxon>Streptophyta</taxon>
        <taxon>Embryophyta</taxon>
        <taxon>Tracheophyta</taxon>
        <taxon>Spermatophyta</taxon>
        <taxon>Magnoliopsida</taxon>
        <taxon>eudicotyledons</taxon>
        <taxon>Gunneridae</taxon>
        <taxon>Pentapetalae</taxon>
        <taxon>Saxifragales</taxon>
        <taxon>Crassulaceae</taxon>
        <taxon>Kalanchoe</taxon>
    </lineage>
</organism>
<name>A0A7N0SYI1_KALFE</name>
<keyword evidence="3" id="KW-1185">Reference proteome</keyword>
<accession>A0A7N0SYI1</accession>
<dbReference type="Proteomes" id="UP000594263">
    <property type="component" value="Unplaced"/>
</dbReference>
<comment type="similarity">
    <text evidence="1">Belongs to the PPR family. P subfamily.</text>
</comment>
<dbReference type="GO" id="GO:0003729">
    <property type="term" value="F:mRNA binding"/>
    <property type="evidence" value="ECO:0007669"/>
    <property type="project" value="InterPro"/>
</dbReference>
<evidence type="ECO:0000313" key="3">
    <source>
        <dbReference type="Proteomes" id="UP000594263"/>
    </source>
</evidence>
<reference evidence="2" key="1">
    <citation type="submission" date="2021-01" db="UniProtKB">
        <authorList>
            <consortium name="EnsemblPlants"/>
        </authorList>
    </citation>
    <scope>IDENTIFICATION</scope>
</reference>
<dbReference type="EnsemblPlants" id="Kaladp0012s0088.1.v1.1">
    <property type="protein sequence ID" value="Kaladp0012s0088.1.v1.1"/>
    <property type="gene ID" value="Kaladp0012s0088.v1.1"/>
</dbReference>
<proteinExistence type="inferred from homology"/>
<dbReference type="Gramene" id="Kaladp0012s0088.1.v1.1">
    <property type="protein sequence ID" value="Kaladp0012s0088.1.v1.1"/>
    <property type="gene ID" value="Kaladp0012s0088.v1.1"/>
</dbReference>
<sequence>MKQLRWSEINLILRNFAQKSETIKYTAPYLPRCVYRIRRISTPSSSHLFSQVISLFNDKDSDLNSVDAEKRKIMIRKVEALRNEVVKCGDSYADVARVLEDKGVELLSGYPDGSAGIELLNQLSSQPVLALEVFRWRKANGAAIRMTPEECAKAIKIAVSTNVSHYSRSSSVIRIAAPLL</sequence>
<dbReference type="PANTHER" id="PTHR47874:SF1">
    <property type="entry name" value="OS05G0407900 PROTEIN"/>
    <property type="match status" value="1"/>
</dbReference>
<protein>
    <submittedName>
        <fullName evidence="2">Uncharacterized protein</fullName>
    </submittedName>
</protein>
<dbReference type="InterPro" id="IPR044179">
    <property type="entry name" value="PPR5-like"/>
</dbReference>
<dbReference type="AlphaFoldDB" id="A0A7N0SYI1"/>
<evidence type="ECO:0000313" key="2">
    <source>
        <dbReference type="EnsemblPlants" id="Kaladp0012s0088.1.v1.1"/>
    </source>
</evidence>
<dbReference type="PANTHER" id="PTHR47874">
    <property type="entry name" value="EXPRESSED PROTEIN"/>
    <property type="match status" value="1"/>
</dbReference>
<evidence type="ECO:0000256" key="1">
    <source>
        <dbReference type="ARBA" id="ARBA00007626"/>
    </source>
</evidence>